<gene>
    <name evidence="9" type="ORF">Ccrd_024358</name>
</gene>
<evidence type="ECO:0000259" key="8">
    <source>
        <dbReference type="PROSITE" id="PS50927"/>
    </source>
</evidence>
<dbReference type="STRING" id="59895.A0A103D5F8"/>
<sequence>MYLPFLFLLPLIILSCYPHFATSSSPQNVLTKGSSLSVENNHHVLVSPNKLFTAGFHQIGQNAYCFAIWFSEPMSDGNHTLVWMANRDKPVNGKRSKFTLQKTGNLVLTDAGQMIWTTDTKSASSLQLQLIDTGNLVLKQSDEEPYLWQSFSFP</sequence>
<dbReference type="PANTHER" id="PTHR47974:SF3">
    <property type="entry name" value="RECEPTOR-LIKE SERINE_THREONINE-PROTEIN KINASE"/>
    <property type="match status" value="1"/>
</dbReference>
<dbReference type="Gene3D" id="2.90.10.10">
    <property type="entry name" value="Bulb-type lectin domain"/>
    <property type="match status" value="1"/>
</dbReference>
<protein>
    <submittedName>
        <fullName evidence="9">Bulb-type lectin domain-containing protein</fullName>
    </submittedName>
</protein>
<accession>A0A103D5F8</accession>
<dbReference type="Proteomes" id="UP000243975">
    <property type="component" value="Unassembled WGS sequence"/>
</dbReference>
<dbReference type="OMA" id="HAQPRNI"/>
<keyword evidence="3 7" id="KW-0732">Signal</keyword>
<evidence type="ECO:0000256" key="1">
    <source>
        <dbReference type="ARBA" id="ARBA00004167"/>
    </source>
</evidence>
<feature type="signal peptide" evidence="7">
    <location>
        <begin position="1"/>
        <end position="23"/>
    </location>
</feature>
<dbReference type="InterPro" id="IPR036426">
    <property type="entry name" value="Bulb-type_lectin_dom_sf"/>
</dbReference>
<evidence type="ECO:0000256" key="2">
    <source>
        <dbReference type="ARBA" id="ARBA00022692"/>
    </source>
</evidence>
<evidence type="ECO:0000256" key="3">
    <source>
        <dbReference type="ARBA" id="ARBA00022729"/>
    </source>
</evidence>
<comment type="caution">
    <text evidence="9">The sequence shown here is derived from an EMBL/GenBank/DDBJ whole genome shotgun (WGS) entry which is preliminary data.</text>
</comment>
<dbReference type="EMBL" id="LEKV01013296">
    <property type="protein sequence ID" value="KVD98071.1"/>
    <property type="molecule type" value="Genomic_DNA"/>
</dbReference>
<comment type="subcellular location">
    <subcellularLocation>
        <location evidence="1">Membrane</location>
        <topology evidence="1">Single-pass membrane protein</topology>
    </subcellularLocation>
</comment>
<keyword evidence="6" id="KW-0325">Glycoprotein</keyword>
<keyword evidence="5" id="KW-0472">Membrane</keyword>
<evidence type="ECO:0000313" key="9">
    <source>
        <dbReference type="EMBL" id="KVD98071.1"/>
    </source>
</evidence>
<evidence type="ECO:0000256" key="5">
    <source>
        <dbReference type="ARBA" id="ARBA00023136"/>
    </source>
</evidence>
<dbReference type="AlphaFoldDB" id="A0A103D5F8"/>
<dbReference type="PROSITE" id="PS50927">
    <property type="entry name" value="BULB_LECTIN"/>
    <property type="match status" value="1"/>
</dbReference>
<dbReference type="Pfam" id="PF01453">
    <property type="entry name" value="B_lectin"/>
    <property type="match status" value="1"/>
</dbReference>
<name>A0A103D5F8_CYNCS</name>
<dbReference type="Gramene" id="KVD98071">
    <property type="protein sequence ID" value="KVD98071"/>
    <property type="gene ID" value="Ccrd_024358"/>
</dbReference>
<feature type="non-terminal residue" evidence="9">
    <location>
        <position position="154"/>
    </location>
</feature>
<dbReference type="InterPro" id="IPR001480">
    <property type="entry name" value="Bulb-type_lectin_dom"/>
</dbReference>
<proteinExistence type="predicted"/>
<keyword evidence="4" id="KW-1133">Transmembrane helix</keyword>
<feature type="domain" description="Bulb-type lectin" evidence="8">
    <location>
        <begin position="21"/>
        <end position="151"/>
    </location>
</feature>
<dbReference type="FunFam" id="2.90.10.10:FF:000017">
    <property type="entry name" value="Putative receptor protein kinase ZmPK1"/>
    <property type="match status" value="1"/>
</dbReference>
<keyword evidence="10" id="KW-1185">Reference proteome</keyword>
<dbReference type="SMART" id="SM00108">
    <property type="entry name" value="B_lectin"/>
    <property type="match status" value="1"/>
</dbReference>
<dbReference type="CDD" id="cd00028">
    <property type="entry name" value="B_lectin"/>
    <property type="match status" value="1"/>
</dbReference>
<evidence type="ECO:0000256" key="7">
    <source>
        <dbReference type="SAM" id="SignalP"/>
    </source>
</evidence>
<organism evidence="9 10">
    <name type="scientific">Cynara cardunculus var. scolymus</name>
    <name type="common">Globe artichoke</name>
    <name type="synonym">Cynara scolymus</name>
    <dbReference type="NCBI Taxonomy" id="59895"/>
    <lineage>
        <taxon>Eukaryota</taxon>
        <taxon>Viridiplantae</taxon>
        <taxon>Streptophyta</taxon>
        <taxon>Embryophyta</taxon>
        <taxon>Tracheophyta</taxon>
        <taxon>Spermatophyta</taxon>
        <taxon>Magnoliopsida</taxon>
        <taxon>eudicotyledons</taxon>
        <taxon>Gunneridae</taxon>
        <taxon>Pentapetalae</taxon>
        <taxon>asterids</taxon>
        <taxon>campanulids</taxon>
        <taxon>Asterales</taxon>
        <taxon>Asteraceae</taxon>
        <taxon>Carduoideae</taxon>
        <taxon>Cardueae</taxon>
        <taxon>Carduinae</taxon>
        <taxon>Cynara</taxon>
    </lineage>
</organism>
<feature type="chain" id="PRO_5007114157" evidence="7">
    <location>
        <begin position="24"/>
        <end position="154"/>
    </location>
</feature>
<evidence type="ECO:0000256" key="4">
    <source>
        <dbReference type="ARBA" id="ARBA00022989"/>
    </source>
</evidence>
<evidence type="ECO:0000256" key="6">
    <source>
        <dbReference type="ARBA" id="ARBA00023180"/>
    </source>
</evidence>
<dbReference type="GO" id="GO:0016020">
    <property type="term" value="C:membrane"/>
    <property type="evidence" value="ECO:0007669"/>
    <property type="project" value="UniProtKB-SubCell"/>
</dbReference>
<dbReference type="SUPFAM" id="SSF51110">
    <property type="entry name" value="alpha-D-mannose-specific plant lectins"/>
    <property type="match status" value="1"/>
</dbReference>
<keyword evidence="2" id="KW-0812">Transmembrane</keyword>
<evidence type="ECO:0000313" key="10">
    <source>
        <dbReference type="Proteomes" id="UP000243975"/>
    </source>
</evidence>
<dbReference type="PANTHER" id="PTHR47974">
    <property type="entry name" value="OS07G0415500 PROTEIN"/>
    <property type="match status" value="1"/>
</dbReference>
<reference evidence="9 10" key="1">
    <citation type="journal article" date="2016" name="Sci. Rep.">
        <title>The genome sequence of the outbreeding globe artichoke constructed de novo incorporating a phase-aware low-pass sequencing strategy of F1 progeny.</title>
        <authorList>
            <person name="Scaglione D."/>
            <person name="Reyes-Chin-Wo S."/>
            <person name="Acquadro A."/>
            <person name="Froenicke L."/>
            <person name="Portis E."/>
            <person name="Beitel C."/>
            <person name="Tirone M."/>
            <person name="Mauro R."/>
            <person name="Lo Monaco A."/>
            <person name="Mauromicale G."/>
            <person name="Faccioli P."/>
            <person name="Cattivelli L."/>
            <person name="Rieseberg L."/>
            <person name="Michelmore R."/>
            <person name="Lanteri S."/>
        </authorList>
    </citation>
    <scope>NUCLEOTIDE SEQUENCE [LARGE SCALE GENOMIC DNA]</scope>
    <source>
        <strain evidence="9">2C</strain>
    </source>
</reference>